<dbReference type="GO" id="GO:0008270">
    <property type="term" value="F:zinc ion binding"/>
    <property type="evidence" value="ECO:0007669"/>
    <property type="project" value="UniProtKB-KW"/>
</dbReference>
<dbReference type="Proteomes" id="UP000253094">
    <property type="component" value="Unassembled WGS sequence"/>
</dbReference>
<dbReference type="EMBL" id="QOIL01000029">
    <property type="protein sequence ID" value="RCG21939.1"/>
    <property type="molecule type" value="Genomic_DNA"/>
</dbReference>
<keyword evidence="1" id="KW-0862">Zinc</keyword>
<evidence type="ECO:0000259" key="2">
    <source>
        <dbReference type="PROSITE" id="PS50966"/>
    </source>
</evidence>
<dbReference type="PROSITE" id="PS50966">
    <property type="entry name" value="ZF_SWIM"/>
    <property type="match status" value="1"/>
</dbReference>
<evidence type="ECO:0000313" key="3">
    <source>
        <dbReference type="EMBL" id="RCG21939.1"/>
    </source>
</evidence>
<keyword evidence="1" id="KW-0863">Zinc-finger</keyword>
<name>A0A367EW67_9ACTN</name>
<keyword evidence="1" id="KW-0479">Metal-binding</keyword>
<sequence>MAVDVRSKALGYLRSGAVRVLVASTMGPARRPYFVEAHVDGHQSTYIVRFELHEWTCTCHEADCAHAAAVQLATGHESAAAPSRTPKGGS</sequence>
<proteinExistence type="predicted"/>
<protein>
    <recommendedName>
        <fullName evidence="2">SWIM-type domain-containing protein</fullName>
    </recommendedName>
</protein>
<comment type="caution">
    <text evidence="3">The sequence shown here is derived from an EMBL/GenBank/DDBJ whole genome shotgun (WGS) entry which is preliminary data.</text>
</comment>
<dbReference type="AlphaFoldDB" id="A0A367EW67"/>
<accession>A0A367EW67</accession>
<reference evidence="3 4" key="1">
    <citation type="submission" date="2018-06" db="EMBL/GenBank/DDBJ databases">
        <title>Sphaerisporangium craniellae sp. nov., isolated from a marine sponge in the South China Sea.</title>
        <authorList>
            <person name="Li L."/>
        </authorList>
    </citation>
    <scope>NUCLEOTIDE SEQUENCE [LARGE SCALE GENOMIC DNA]</scope>
    <source>
        <strain evidence="3 4">CCTCC AA 208026</strain>
    </source>
</reference>
<evidence type="ECO:0000313" key="4">
    <source>
        <dbReference type="Proteomes" id="UP000253094"/>
    </source>
</evidence>
<keyword evidence="4" id="KW-1185">Reference proteome</keyword>
<dbReference type="RefSeq" id="WP_114033417.1">
    <property type="nucleotide sequence ID" value="NZ_QOIL01000029.1"/>
</dbReference>
<organism evidence="3 4">
    <name type="scientific">Sphaerisporangium album</name>
    <dbReference type="NCBI Taxonomy" id="509200"/>
    <lineage>
        <taxon>Bacteria</taxon>
        <taxon>Bacillati</taxon>
        <taxon>Actinomycetota</taxon>
        <taxon>Actinomycetes</taxon>
        <taxon>Streptosporangiales</taxon>
        <taxon>Streptosporangiaceae</taxon>
        <taxon>Sphaerisporangium</taxon>
    </lineage>
</organism>
<gene>
    <name evidence="3" type="ORF">DQ384_36375</name>
</gene>
<feature type="domain" description="SWIM-type" evidence="2">
    <location>
        <begin position="46"/>
        <end position="75"/>
    </location>
</feature>
<evidence type="ECO:0000256" key="1">
    <source>
        <dbReference type="PROSITE-ProRule" id="PRU00325"/>
    </source>
</evidence>
<dbReference type="OrthoDB" id="3539685at2"/>
<dbReference type="InterPro" id="IPR007527">
    <property type="entry name" value="Znf_SWIM"/>
</dbReference>